<accession>A0A2P1PVN3</accession>
<gene>
    <name evidence="1" type="ORF">C7S18_17745</name>
</gene>
<evidence type="ECO:0008006" key="3">
    <source>
        <dbReference type="Google" id="ProtNLM"/>
    </source>
</evidence>
<evidence type="ECO:0000313" key="1">
    <source>
        <dbReference type="EMBL" id="AVP98908.1"/>
    </source>
</evidence>
<dbReference type="RefSeq" id="WP_106892826.1">
    <property type="nucleotide sequence ID" value="NZ_CP027860.1"/>
</dbReference>
<dbReference type="OrthoDB" id="8889741at2"/>
<dbReference type="Proteomes" id="UP000241074">
    <property type="component" value="Chromosome"/>
</dbReference>
<name>A0A2P1PVN3_9GAMM</name>
<dbReference type="SUPFAM" id="SSF52540">
    <property type="entry name" value="P-loop containing nucleoside triphosphate hydrolases"/>
    <property type="match status" value="1"/>
</dbReference>
<proteinExistence type="predicted"/>
<dbReference type="Gene3D" id="3.40.50.300">
    <property type="entry name" value="P-loop containing nucleotide triphosphate hydrolases"/>
    <property type="match status" value="1"/>
</dbReference>
<dbReference type="KEGG" id="xba:C7S18_17745"/>
<reference evidence="1 2" key="2">
    <citation type="submission" date="2018-03" db="EMBL/GenBank/DDBJ databases">
        <authorList>
            <person name="Keele B.F."/>
        </authorList>
    </citation>
    <scope>NUCLEOTIDE SEQUENCE [LARGE SCALE GENOMIC DNA]</scope>
    <source>
        <strain evidence="1 2">D13</strain>
    </source>
</reference>
<keyword evidence="2" id="KW-1185">Reference proteome</keyword>
<evidence type="ECO:0000313" key="2">
    <source>
        <dbReference type="Proteomes" id="UP000241074"/>
    </source>
</evidence>
<dbReference type="EMBL" id="CP027860">
    <property type="protein sequence ID" value="AVP98908.1"/>
    <property type="molecule type" value="Genomic_DNA"/>
</dbReference>
<dbReference type="InterPro" id="IPR027417">
    <property type="entry name" value="P-loop_NTPase"/>
</dbReference>
<reference evidence="1 2" key="1">
    <citation type="submission" date="2018-03" db="EMBL/GenBank/DDBJ databases">
        <title>Ahniella affigens gen. nov., sp. nov., a gammaproteobacterium isolated from sandy soil near a stream.</title>
        <authorList>
            <person name="Ko Y."/>
            <person name="Kim J.-H."/>
        </authorList>
    </citation>
    <scope>NUCLEOTIDE SEQUENCE [LARGE SCALE GENOMIC DNA]</scope>
    <source>
        <strain evidence="1 2">D13</strain>
    </source>
</reference>
<protein>
    <recommendedName>
        <fullName evidence="3">ATPase AAA-type core domain-containing protein</fullName>
    </recommendedName>
</protein>
<sequence length="1524" mass="171588">MSISGVRSSQGDAFQTLIATRFAVEMIHNDQLRAIEVDSTSLDSSGNPIVIDDIVVRYTDAILYVQTKKNQTDFKAWSFGDLDDELRKAWIQWRREPSAKILFASRNDFGDVAKLRGHATTQPTGDAFEKSLTDELSDVARRLCGLADHGASSAELLDFLRHLDFETVNQDRFRSETVGQLELHVAHGQGAYQKIATRIDAISRRETQLDGRQIDPHSLSRKDLLQLLQEGGFEVCLPRAERDSLDNLNRLSAIGRDWIRQIAGVHLERAVVHEIVDRILTKPACLLITAGPGIGKTCALLSILERLEQGGDAYPVFLQSREFAVARSASDIEALGLPATFLADAARLSESRHVVVLIDSLDTLSLAREHFALGHILSLVDRLRLVPNTTVVVACRSFDIKYERRLADRTWGDVFDIPPLDWEKEASPLIAGFGADPGQIPSDMRDLVCNPRLLAVFHGILKCGVVPLARSGQELTEQFLHCAVRDSPSLGEAGLIALMDSAQWMLDNRRLDIPAASISMPQHISHALLSAGVMISTANRGLIFAHQTLLDVLAVWNARRAQLTLASFIRARFASPFVRPTIRAFLFSLRSDSLVAFRNQVRQVVDAADIAFHVRRLVVESIAEMPPTADDWPLVRHIFKERQELFLEFHRRANSPEWHSALRFNWLNHLVANQDGPWLIRYVDWEASSNDPPPDLCSLLKQALAWTWVDPRQLRWSSIRALDHAPSWPTQLVRELFEVFIANKNNEHESLGAPLSKWVLATNSADDLLWQFICRKIEPASFVGIESNLPLDCSRHTFVSEGFLSERMTMSEPLLDLALDDIERWSDQFAQRYQSDRRLSDSFLMDCSFGRAHSARETHPVSDVTELLAAFEDACRVHASQKSNWWTRNALRMRTSRHLILRYVALIVVRENVDVLIEDALALLQDEETLNHYRLRSEVGLLISAAFPHLTSEQRDLIQQSAKVFDGDEFTDEFEEVDWRAVGLRDLLWHVPPCFRSEKSLALIARVDALRGPHPPAPELYLRGGWVRPPVAWAVLVSLSDRSLVQLFRHHSIQNESASFRYTEDDEIVGGKDELQREVREAASRSPLRFLQFLELERLSVDLEYLEAVLSGVATHLKFRFGNLKRAEQWTANEEPDGPLLADRLLWMVERTMDFWRGRYELSNIVEACVPILDSDEDCHRLSVLILMCLSAHDPLPERRDSLGLIGTAINSTRGVAAAAAFWLAGRRLESRRPIPLILSETLKRAASDEHPAVCAIVLHSLPVIVHYSPQFGWTLFNRALLSSKGQCWHHTFRCLYNSYHSRFELVAPYLLLLRESGDTEAIKVWARIGALSCLAKHIELDAYIDDVFASGTPEAVSCATSVFVANLARQAHRAICTKGLIRILGIGKHQSTDLGDLTRIFLDCKGVAIDLSLLNLLFAVLADLPDRQGHELLGFGEWLASMASLEPDHALEALEAAFRHSLVLESWNGSPYAVALTSLFREGEERELSDGGQFLSRLVACQDELLKQGMVKLSDWLRDAERP</sequence>
<organism evidence="1 2">
    <name type="scientific">Ahniella affigens</name>
    <dbReference type="NCBI Taxonomy" id="2021234"/>
    <lineage>
        <taxon>Bacteria</taxon>
        <taxon>Pseudomonadati</taxon>
        <taxon>Pseudomonadota</taxon>
        <taxon>Gammaproteobacteria</taxon>
        <taxon>Lysobacterales</taxon>
        <taxon>Rhodanobacteraceae</taxon>
        <taxon>Ahniella</taxon>
    </lineage>
</organism>